<protein>
    <submittedName>
        <fullName evidence="1">Uncharacterized protein</fullName>
    </submittedName>
</protein>
<dbReference type="AlphaFoldDB" id="A0A0K2TWB9"/>
<proteinExistence type="predicted"/>
<evidence type="ECO:0000313" key="1">
    <source>
        <dbReference type="EMBL" id="CDW30294.1"/>
    </source>
</evidence>
<reference evidence="1" key="1">
    <citation type="submission" date="2014-05" db="EMBL/GenBank/DDBJ databases">
        <authorList>
            <person name="Chronopoulou M."/>
        </authorList>
    </citation>
    <scope>NUCLEOTIDE SEQUENCE</scope>
    <source>
        <tissue evidence="1">Whole organism</tissue>
    </source>
</reference>
<name>A0A0K2TWB9_LEPSM</name>
<dbReference type="EMBL" id="HACA01012933">
    <property type="protein sequence ID" value="CDW30294.1"/>
    <property type="molecule type" value="Transcribed_RNA"/>
</dbReference>
<accession>A0A0K2TWB9</accession>
<organism evidence="1">
    <name type="scientific">Lepeophtheirus salmonis</name>
    <name type="common">Salmon louse</name>
    <name type="synonym">Caligus salmonis</name>
    <dbReference type="NCBI Taxonomy" id="72036"/>
    <lineage>
        <taxon>Eukaryota</taxon>
        <taxon>Metazoa</taxon>
        <taxon>Ecdysozoa</taxon>
        <taxon>Arthropoda</taxon>
        <taxon>Crustacea</taxon>
        <taxon>Multicrustacea</taxon>
        <taxon>Hexanauplia</taxon>
        <taxon>Copepoda</taxon>
        <taxon>Siphonostomatoida</taxon>
        <taxon>Caligidae</taxon>
        <taxon>Lepeophtheirus</taxon>
    </lineage>
</organism>
<sequence>MILLMNLLIRTCRIYLENDFINASYKTVAIFTYIFSMSLLNYVEISNQSVLCSCFRKLFKDLEEGKMENLKV</sequence>